<feature type="domain" description="Ricin B lectin" evidence="2">
    <location>
        <begin position="293"/>
        <end position="416"/>
    </location>
</feature>
<dbReference type="InterPro" id="IPR035992">
    <property type="entry name" value="Ricin_B-like_lectins"/>
</dbReference>
<evidence type="ECO:0000259" key="2">
    <source>
        <dbReference type="SMART" id="SM00458"/>
    </source>
</evidence>
<dbReference type="STRING" id="860235.AOZ06_38250"/>
<gene>
    <name evidence="3" type="ORF">AOZ06_38250</name>
</gene>
<dbReference type="PANTHER" id="PTHR40469">
    <property type="entry name" value="SECRETED GLYCOSYL HYDROLASE"/>
    <property type="match status" value="1"/>
</dbReference>
<evidence type="ECO:0000313" key="4">
    <source>
        <dbReference type="Proteomes" id="UP000063699"/>
    </source>
</evidence>
<dbReference type="AlphaFoldDB" id="A0A0N9I6Z3"/>
<dbReference type="Proteomes" id="UP000063699">
    <property type="component" value="Chromosome"/>
</dbReference>
<sequence length="417" mass="44917">MITALTGAALAAPIFAADAAAPVSPVDNHRDQRERGTSLAVDLGSYAIPRPVACDGDGTSGKRVQLVYAYGEGQTSRLQQIRGAFQSQAAETDDAFVEASRRFGGQVRHLRWVHDSSCRATVAEVRVPFASLNNWYDLNNELRARGHNRADRKYVVWGEANNNGDTGCAAIGGNDDRPGPENRNNTGPHYAQLGPNCWVGWDFVGHEFLHTVGAVHGSAPHAAGGGHCYDDEDIMCYGPEIQKICRGAHAFIIDCNGDDYFNTNPQPGNYLTNHWNIANSEFLIRGGASYGVGEVVTALGNKCLDVQNGRTVNGTVIQIRGCDGLNSQRWARVGNTLTALGKCLDVDGSGTANGTRIQLWDCNGSGAQVWEGVGTGTLRNPQSGRCVDVRYSDPADGTPVHLWDCHTGDNQRWRLPA</sequence>
<dbReference type="SUPFAM" id="SSF50370">
    <property type="entry name" value="Ricin B-like lectins"/>
    <property type="match status" value="1"/>
</dbReference>
<dbReference type="Gene3D" id="2.80.10.50">
    <property type="match status" value="2"/>
</dbReference>
<dbReference type="InterPro" id="IPR000772">
    <property type="entry name" value="Ricin_B_lectin"/>
</dbReference>
<feature type="chain" id="PRO_5039537525" description="Ricin B lectin domain-containing protein" evidence="1">
    <location>
        <begin position="20"/>
        <end position="417"/>
    </location>
</feature>
<feature type="signal peptide" evidence="1">
    <location>
        <begin position="1"/>
        <end position="19"/>
    </location>
</feature>
<name>A0A0N9I6Z3_9PSEU</name>
<keyword evidence="4" id="KW-1185">Reference proteome</keyword>
<protein>
    <recommendedName>
        <fullName evidence="2">Ricin B lectin domain-containing protein</fullName>
    </recommendedName>
</protein>
<dbReference type="EMBL" id="CP012752">
    <property type="protein sequence ID" value="ALG11938.1"/>
    <property type="molecule type" value="Genomic_DNA"/>
</dbReference>
<accession>A0A0N9I6Z3</accession>
<keyword evidence="1" id="KW-0732">Signal</keyword>
<dbReference type="KEGG" id="kphy:AOZ06_38250"/>
<organism evidence="3 4">
    <name type="scientific">Kibdelosporangium phytohabitans</name>
    <dbReference type="NCBI Taxonomy" id="860235"/>
    <lineage>
        <taxon>Bacteria</taxon>
        <taxon>Bacillati</taxon>
        <taxon>Actinomycetota</taxon>
        <taxon>Actinomycetes</taxon>
        <taxon>Pseudonocardiales</taxon>
        <taxon>Pseudonocardiaceae</taxon>
        <taxon>Kibdelosporangium</taxon>
    </lineage>
</organism>
<evidence type="ECO:0000256" key="1">
    <source>
        <dbReference type="SAM" id="SignalP"/>
    </source>
</evidence>
<dbReference type="SMART" id="SM00458">
    <property type="entry name" value="RICIN"/>
    <property type="match status" value="1"/>
</dbReference>
<proteinExistence type="predicted"/>
<dbReference type="CDD" id="cd23451">
    <property type="entry name" value="beta-trefoil_Ricin_laminarinase"/>
    <property type="match status" value="1"/>
</dbReference>
<dbReference type="PROSITE" id="PS50231">
    <property type="entry name" value="RICIN_B_LECTIN"/>
    <property type="match status" value="1"/>
</dbReference>
<dbReference type="RefSeq" id="WP_054293834.1">
    <property type="nucleotide sequence ID" value="NZ_CP012752.1"/>
</dbReference>
<evidence type="ECO:0000313" key="3">
    <source>
        <dbReference type="EMBL" id="ALG11938.1"/>
    </source>
</evidence>
<dbReference type="PANTHER" id="PTHR40469:SF2">
    <property type="entry name" value="GALACTOSE-BINDING DOMAIN-LIKE SUPERFAMILY PROTEIN"/>
    <property type="match status" value="1"/>
</dbReference>
<dbReference type="Pfam" id="PF00652">
    <property type="entry name" value="Ricin_B_lectin"/>
    <property type="match status" value="1"/>
</dbReference>
<reference evidence="3 4" key="1">
    <citation type="submission" date="2015-07" db="EMBL/GenBank/DDBJ databases">
        <title>Genome sequencing of Kibdelosporangium phytohabitans.</title>
        <authorList>
            <person name="Qin S."/>
            <person name="Xing K."/>
        </authorList>
    </citation>
    <scope>NUCLEOTIDE SEQUENCE [LARGE SCALE GENOMIC DNA]</scope>
    <source>
        <strain evidence="3 4">KLBMP1111</strain>
    </source>
</reference>